<reference evidence="2 3" key="1">
    <citation type="submission" date="2023-09" db="EMBL/GenBank/DDBJ databases">
        <authorList>
            <person name="Rey-Velasco X."/>
        </authorList>
    </citation>
    <scope>NUCLEOTIDE SEQUENCE [LARGE SCALE GENOMIC DNA]</scope>
    <source>
        <strain evidence="2 3">F390</strain>
    </source>
</reference>
<proteinExistence type="predicted"/>
<feature type="domain" description="DUF2382" evidence="1">
    <location>
        <begin position="20"/>
        <end position="130"/>
    </location>
</feature>
<evidence type="ECO:0000313" key="3">
    <source>
        <dbReference type="Proteomes" id="UP001259803"/>
    </source>
</evidence>
<protein>
    <submittedName>
        <fullName evidence="2">DUF2382 domain-containing protein</fullName>
    </submittedName>
</protein>
<sequence length="135" mass="15527">MEHDKTQNRSSREIVEEVAIPVVEERLVLDRQVIDGATVTVTTRPVTNNVAVREELRQETVTVERVPINRVIETVPQIREDGEVTIIPVVEERVTVTKELVLREEVHMRRSASTTTFEQDVTIRRMEVDIDDKPS</sequence>
<evidence type="ECO:0000313" key="2">
    <source>
        <dbReference type="EMBL" id="MDT0576727.1"/>
    </source>
</evidence>
<comment type="caution">
    <text evidence="2">The sequence shown here is derived from an EMBL/GenBank/DDBJ whole genome shotgun (WGS) entry which is preliminary data.</text>
</comment>
<dbReference type="Pfam" id="PF09557">
    <property type="entry name" value="DUF2382"/>
    <property type="match status" value="1"/>
</dbReference>
<evidence type="ECO:0000259" key="1">
    <source>
        <dbReference type="Pfam" id="PF09557"/>
    </source>
</evidence>
<dbReference type="EMBL" id="JAVRHS010000010">
    <property type="protein sequence ID" value="MDT0576727.1"/>
    <property type="molecule type" value="Genomic_DNA"/>
</dbReference>
<dbReference type="InterPro" id="IPR019060">
    <property type="entry name" value="DUF2382"/>
</dbReference>
<accession>A0ABU2ZJE2</accession>
<dbReference type="RefSeq" id="WP_311341303.1">
    <property type="nucleotide sequence ID" value="NZ_JAVRHS010000010.1"/>
</dbReference>
<gene>
    <name evidence="2" type="ORF">RM533_11120</name>
</gene>
<name>A0ABU2ZJE2_9SPHN</name>
<dbReference type="Proteomes" id="UP001259803">
    <property type="component" value="Unassembled WGS sequence"/>
</dbReference>
<organism evidence="2 3">
    <name type="scientific">Croceicoccus esteveae</name>
    <dbReference type="NCBI Taxonomy" id="3075597"/>
    <lineage>
        <taxon>Bacteria</taxon>
        <taxon>Pseudomonadati</taxon>
        <taxon>Pseudomonadota</taxon>
        <taxon>Alphaproteobacteria</taxon>
        <taxon>Sphingomonadales</taxon>
        <taxon>Erythrobacteraceae</taxon>
        <taxon>Croceicoccus</taxon>
    </lineage>
</organism>
<keyword evidence="3" id="KW-1185">Reference proteome</keyword>